<dbReference type="EMBL" id="AP025739">
    <property type="protein sequence ID" value="BDI29756.1"/>
    <property type="molecule type" value="Genomic_DNA"/>
</dbReference>
<name>A0A402D724_9BACT</name>
<gene>
    <name evidence="1" type="ORF">CCAX7_18070</name>
</gene>
<protein>
    <submittedName>
        <fullName evidence="1">Uncharacterized protein</fullName>
    </submittedName>
</protein>
<evidence type="ECO:0000313" key="1">
    <source>
        <dbReference type="EMBL" id="BDI29756.1"/>
    </source>
</evidence>
<dbReference type="InterPro" id="IPR011049">
    <property type="entry name" value="Serralysin-like_metalloprot_C"/>
</dbReference>
<dbReference type="RefSeq" id="WP_119325255.1">
    <property type="nucleotide sequence ID" value="NZ_AP025739.1"/>
</dbReference>
<dbReference type="Proteomes" id="UP000287394">
    <property type="component" value="Chromosome"/>
</dbReference>
<proteinExistence type="predicted"/>
<sequence length="360" mass="36331">MNATPKTNRSAATLKFCAAAALLLAAGAPGHADALSDLTARVAQLESTAVTQQNTINTQASAIVTLTAAVNYLKAHPTPGPQGPAGPQGPVGPKGANSALTPTQQSIFNLLSITGSDLTLTGNLHIINGMGATNGMPKNPYSTGITATNGLGNLIIGYNLSRSNGGAGSANKRTGSHNLIIGDMENYTGFGGIVSGIFNTQDGPWSSILGGQNNHTVGAFSSIGGGDTNTTLGINATVAGGLLNTSKGDWATVAGGHKNNAYSQLSSVGGGLYNYACGVHSTISGGEQNFTVGESSSISGGYANQTSAQRSTVSGGYNNYEDGDYSVISGGAGIYNTQTKHWSAGGDFEGLRNLGEFQSY</sequence>
<dbReference type="Gene3D" id="2.150.10.10">
    <property type="entry name" value="Serralysin-like metalloprotease, C-terminal"/>
    <property type="match status" value="1"/>
</dbReference>
<dbReference type="KEGG" id="ccot:CCAX7_18070"/>
<dbReference type="OrthoDB" id="6306615at2"/>
<dbReference type="AlphaFoldDB" id="A0A402D724"/>
<keyword evidence="2" id="KW-1185">Reference proteome</keyword>
<accession>A0A402D724</accession>
<organism evidence="1 2">
    <name type="scientific">Capsulimonas corticalis</name>
    <dbReference type="NCBI Taxonomy" id="2219043"/>
    <lineage>
        <taxon>Bacteria</taxon>
        <taxon>Bacillati</taxon>
        <taxon>Armatimonadota</taxon>
        <taxon>Armatimonadia</taxon>
        <taxon>Capsulimonadales</taxon>
        <taxon>Capsulimonadaceae</taxon>
        <taxon>Capsulimonas</taxon>
    </lineage>
</organism>
<evidence type="ECO:0000313" key="2">
    <source>
        <dbReference type="Proteomes" id="UP000287394"/>
    </source>
</evidence>
<reference evidence="1 2" key="1">
    <citation type="journal article" date="2019" name="Int. J. Syst. Evol. Microbiol.">
        <title>Capsulimonas corticalis gen. nov., sp. nov., an aerobic capsulated bacterium, of a novel bacterial order, Capsulimonadales ord. nov., of the class Armatimonadia of the phylum Armatimonadetes.</title>
        <authorList>
            <person name="Li J."/>
            <person name="Kudo C."/>
            <person name="Tonouchi A."/>
        </authorList>
    </citation>
    <scope>NUCLEOTIDE SEQUENCE [LARGE SCALE GENOMIC DNA]</scope>
    <source>
        <strain evidence="1 2">AX-7</strain>
    </source>
</reference>